<evidence type="ECO:0000313" key="5">
    <source>
        <dbReference type="EMBL" id="MEE2527144.1"/>
    </source>
</evidence>
<dbReference type="RefSeq" id="WP_330199808.1">
    <property type="nucleotide sequence ID" value="NZ_JAZDRP010000009.1"/>
</dbReference>
<dbReference type="PANTHER" id="PTHR21666">
    <property type="entry name" value="PEPTIDASE-RELATED"/>
    <property type="match status" value="1"/>
</dbReference>
<dbReference type="SUPFAM" id="SSF54106">
    <property type="entry name" value="LysM domain"/>
    <property type="match status" value="1"/>
</dbReference>
<gene>
    <name evidence="5" type="ORF">V0U79_12270</name>
</gene>
<evidence type="ECO:0000256" key="3">
    <source>
        <dbReference type="SAM" id="SignalP"/>
    </source>
</evidence>
<feature type="region of interest" description="Disordered" evidence="2">
    <location>
        <begin position="148"/>
        <end position="204"/>
    </location>
</feature>
<comment type="similarity">
    <text evidence="1">Belongs to the E.coli NlpD/Haemophilus LppB family.</text>
</comment>
<protein>
    <submittedName>
        <fullName evidence="5">Peptidoglycan DD-metalloendopeptidase family protein</fullName>
    </submittedName>
</protein>
<feature type="chain" id="PRO_5045884188" evidence="3">
    <location>
        <begin position="21"/>
        <end position="328"/>
    </location>
</feature>
<sequence>MLSVRLILLLSLASSLAACATPAPRDPAHIDYRRANASGPSRDIVSPAPRCEPGSRYIVQTGDTLSEIAEACSVSTAALGEANGLYPPYTVYAGQELTFPRPSTHTVRRGENLYRIGLRYNVSHLEIASLNGIGAPYSIEVGQVLQLPGSASSGRSSPPQTRREPRTETPTRTASVDSGVTIEETAPPPRRTTPRDAPASSGPVTFQWPIRGEILSTFGPKPDGRRNDGVNIAAEEGASVRAAAAGTVVYAGGELQGYGELILIRHDGGWVTAYAHNSRLLVGEGDRVDQGQLIAEAGSTGSVDTPQVHFEIRQGVTPVDPAGHLPGS</sequence>
<dbReference type="SUPFAM" id="SSF51261">
    <property type="entry name" value="Duplicated hybrid motif"/>
    <property type="match status" value="1"/>
</dbReference>
<evidence type="ECO:0000259" key="4">
    <source>
        <dbReference type="PROSITE" id="PS51782"/>
    </source>
</evidence>
<dbReference type="InterPro" id="IPR036779">
    <property type="entry name" value="LysM_dom_sf"/>
</dbReference>
<feature type="domain" description="LysM" evidence="4">
    <location>
        <begin position="55"/>
        <end position="99"/>
    </location>
</feature>
<dbReference type="EMBL" id="JAZDRP010000009">
    <property type="protein sequence ID" value="MEE2527144.1"/>
    <property type="molecule type" value="Genomic_DNA"/>
</dbReference>
<name>A0ABU7LUZ1_9PROT</name>
<keyword evidence="3" id="KW-0732">Signal</keyword>
<feature type="domain" description="LysM" evidence="4">
    <location>
        <begin position="103"/>
        <end position="147"/>
    </location>
</feature>
<dbReference type="PANTHER" id="PTHR21666:SF263">
    <property type="entry name" value="MUREIN HYDROLASE ACTIVATOR NLPD"/>
    <property type="match status" value="1"/>
</dbReference>
<dbReference type="CDD" id="cd00118">
    <property type="entry name" value="LysM"/>
    <property type="match status" value="2"/>
</dbReference>
<feature type="compositionally biased region" description="Low complexity" evidence="2">
    <location>
        <begin position="148"/>
        <end position="160"/>
    </location>
</feature>
<reference evidence="5 6" key="1">
    <citation type="submission" date="2024-01" db="EMBL/GenBank/DDBJ databases">
        <title>Hyphobacterium bacterium isolated from marine sediment.</title>
        <authorList>
            <person name="Zhao S."/>
        </authorList>
    </citation>
    <scope>NUCLEOTIDE SEQUENCE [LARGE SCALE GENOMIC DNA]</scope>
    <source>
        <strain evidence="6">HN65</strain>
    </source>
</reference>
<dbReference type="Gene3D" id="2.70.70.10">
    <property type="entry name" value="Glucose Permease (Domain IIA)"/>
    <property type="match status" value="1"/>
</dbReference>
<dbReference type="PROSITE" id="PS51257">
    <property type="entry name" value="PROKAR_LIPOPROTEIN"/>
    <property type="match status" value="1"/>
</dbReference>
<evidence type="ECO:0000256" key="2">
    <source>
        <dbReference type="SAM" id="MobiDB-lite"/>
    </source>
</evidence>
<dbReference type="InterPro" id="IPR011055">
    <property type="entry name" value="Dup_hybrid_motif"/>
</dbReference>
<dbReference type="CDD" id="cd12797">
    <property type="entry name" value="M23_peptidase"/>
    <property type="match status" value="1"/>
</dbReference>
<organism evidence="5 6">
    <name type="scientific">Hyphobacterium lacteum</name>
    <dbReference type="NCBI Taxonomy" id="3116575"/>
    <lineage>
        <taxon>Bacteria</taxon>
        <taxon>Pseudomonadati</taxon>
        <taxon>Pseudomonadota</taxon>
        <taxon>Alphaproteobacteria</taxon>
        <taxon>Maricaulales</taxon>
        <taxon>Maricaulaceae</taxon>
        <taxon>Hyphobacterium</taxon>
    </lineage>
</organism>
<keyword evidence="6" id="KW-1185">Reference proteome</keyword>
<evidence type="ECO:0000313" key="6">
    <source>
        <dbReference type="Proteomes" id="UP001354971"/>
    </source>
</evidence>
<dbReference type="Pfam" id="PF01551">
    <property type="entry name" value="Peptidase_M23"/>
    <property type="match status" value="1"/>
</dbReference>
<dbReference type="PROSITE" id="PS51782">
    <property type="entry name" value="LYSM"/>
    <property type="match status" value="2"/>
</dbReference>
<feature type="signal peptide" evidence="3">
    <location>
        <begin position="1"/>
        <end position="20"/>
    </location>
</feature>
<dbReference type="Proteomes" id="UP001354971">
    <property type="component" value="Unassembled WGS sequence"/>
</dbReference>
<evidence type="ECO:0000256" key="1">
    <source>
        <dbReference type="ARBA" id="ARBA00038420"/>
    </source>
</evidence>
<dbReference type="InterPro" id="IPR050570">
    <property type="entry name" value="Cell_wall_metabolism_enzyme"/>
</dbReference>
<dbReference type="Pfam" id="PF01476">
    <property type="entry name" value="LysM"/>
    <property type="match status" value="2"/>
</dbReference>
<dbReference type="SMART" id="SM00257">
    <property type="entry name" value="LysM"/>
    <property type="match status" value="2"/>
</dbReference>
<dbReference type="InterPro" id="IPR018392">
    <property type="entry name" value="LysM"/>
</dbReference>
<proteinExistence type="inferred from homology"/>
<dbReference type="Gene3D" id="3.10.350.10">
    <property type="entry name" value="LysM domain"/>
    <property type="match status" value="2"/>
</dbReference>
<comment type="caution">
    <text evidence="5">The sequence shown here is derived from an EMBL/GenBank/DDBJ whole genome shotgun (WGS) entry which is preliminary data.</text>
</comment>
<accession>A0ABU7LUZ1</accession>
<dbReference type="InterPro" id="IPR016047">
    <property type="entry name" value="M23ase_b-sheet_dom"/>
</dbReference>